<reference evidence="3" key="1">
    <citation type="submission" date="2022-11" db="UniProtKB">
        <authorList>
            <consortium name="WormBaseParasite"/>
        </authorList>
    </citation>
    <scope>IDENTIFICATION</scope>
</reference>
<dbReference type="GO" id="GO:0003676">
    <property type="term" value="F:nucleic acid binding"/>
    <property type="evidence" value="ECO:0007669"/>
    <property type="project" value="InterPro"/>
</dbReference>
<dbReference type="InterPro" id="IPR038717">
    <property type="entry name" value="Tc1-like_DDE_dom"/>
</dbReference>
<feature type="domain" description="Tc1-like transposase DDE" evidence="1">
    <location>
        <begin position="141"/>
        <end position="234"/>
    </location>
</feature>
<dbReference type="AlphaFoldDB" id="A0A914WM74"/>
<dbReference type="WBParaSite" id="PSAMB.scaffold4702size13804.g25022.t1">
    <property type="protein sequence ID" value="PSAMB.scaffold4702size13804.g25022.t1"/>
    <property type="gene ID" value="PSAMB.scaffold4702size13804.g25022"/>
</dbReference>
<keyword evidence="2" id="KW-1185">Reference proteome</keyword>
<dbReference type="PANTHER" id="PTHR23022:SF135">
    <property type="entry name" value="SI:DKEY-77F5.3"/>
    <property type="match status" value="1"/>
</dbReference>
<sequence>MIAKRRQWTFRRKLPSHMAYGIWLSRHMIGKRPWQFGLYGRISKKKPFVALQKWRQPLALARAHVDWTPAQWSQVLFSEEKKFNRIGSDGRIYVRRRTGETYASQCLRPTVKGGGGSIMVWGSFSSSGTGPIHRIEGIMEAQKYEAIMKAQKYEAIMEDVMLPYAEDNLPLNWTFQQDNDPKHRARRLQQWFERNRIRLLDWPFQSPDLNPFENLWADVQRDVQAKKPRNLNELLQCIQES</sequence>
<dbReference type="InterPro" id="IPR052338">
    <property type="entry name" value="Transposase_5"/>
</dbReference>
<organism evidence="2 3">
    <name type="scientific">Plectus sambesii</name>
    <dbReference type="NCBI Taxonomy" id="2011161"/>
    <lineage>
        <taxon>Eukaryota</taxon>
        <taxon>Metazoa</taxon>
        <taxon>Ecdysozoa</taxon>
        <taxon>Nematoda</taxon>
        <taxon>Chromadorea</taxon>
        <taxon>Plectida</taxon>
        <taxon>Plectina</taxon>
        <taxon>Plectoidea</taxon>
        <taxon>Plectidae</taxon>
        <taxon>Plectus</taxon>
    </lineage>
</organism>
<evidence type="ECO:0000313" key="3">
    <source>
        <dbReference type="WBParaSite" id="PSAMB.scaffold4702size13804.g25022.t1"/>
    </source>
</evidence>
<dbReference type="PANTHER" id="PTHR23022">
    <property type="entry name" value="TRANSPOSABLE ELEMENT-RELATED"/>
    <property type="match status" value="1"/>
</dbReference>
<accession>A0A914WM74</accession>
<evidence type="ECO:0000313" key="2">
    <source>
        <dbReference type="Proteomes" id="UP000887566"/>
    </source>
</evidence>
<dbReference type="InterPro" id="IPR036397">
    <property type="entry name" value="RNaseH_sf"/>
</dbReference>
<proteinExistence type="predicted"/>
<name>A0A914WM74_9BILA</name>
<protein>
    <submittedName>
        <fullName evidence="3">Tc1-like transposase DDE domain-containing protein</fullName>
    </submittedName>
</protein>
<dbReference type="Pfam" id="PF13358">
    <property type="entry name" value="DDE_3"/>
    <property type="match status" value="1"/>
</dbReference>
<dbReference type="Gene3D" id="3.30.420.10">
    <property type="entry name" value="Ribonuclease H-like superfamily/Ribonuclease H"/>
    <property type="match status" value="1"/>
</dbReference>
<dbReference type="Proteomes" id="UP000887566">
    <property type="component" value="Unplaced"/>
</dbReference>
<evidence type="ECO:0000259" key="1">
    <source>
        <dbReference type="Pfam" id="PF13358"/>
    </source>
</evidence>